<accession>A0A7X2NT94</accession>
<dbReference type="EMBL" id="VUMN01000024">
    <property type="protein sequence ID" value="MSS59144.1"/>
    <property type="molecule type" value="Genomic_DNA"/>
</dbReference>
<evidence type="ECO:0000313" key="1">
    <source>
        <dbReference type="EMBL" id="MSS59144.1"/>
    </source>
</evidence>
<gene>
    <name evidence="1" type="ORF">FYJ51_09585</name>
</gene>
<organism evidence="1 2">
    <name type="scientific">Stecheria intestinalis</name>
    <dbReference type="NCBI Taxonomy" id="2606630"/>
    <lineage>
        <taxon>Bacteria</taxon>
        <taxon>Bacillati</taxon>
        <taxon>Bacillota</taxon>
        <taxon>Erysipelotrichia</taxon>
        <taxon>Erysipelotrichales</taxon>
        <taxon>Erysipelotrichaceae</taxon>
        <taxon>Stecheria</taxon>
    </lineage>
</organism>
<reference evidence="1 2" key="1">
    <citation type="submission" date="2019-08" db="EMBL/GenBank/DDBJ databases">
        <title>In-depth cultivation of the pig gut microbiome towards novel bacterial diversity and tailored functional studies.</title>
        <authorList>
            <person name="Wylensek D."/>
            <person name="Hitch T.C.A."/>
            <person name="Clavel T."/>
        </authorList>
    </citation>
    <scope>NUCLEOTIDE SEQUENCE [LARGE SCALE GENOMIC DNA]</scope>
    <source>
        <strain evidence="1 2">Oil+RF-744-GAM-WT-6</strain>
    </source>
</reference>
<dbReference type="AlphaFoldDB" id="A0A7X2NT94"/>
<proteinExistence type="predicted"/>
<protein>
    <submittedName>
        <fullName evidence="1">Uncharacterized protein</fullName>
    </submittedName>
</protein>
<keyword evidence="2" id="KW-1185">Reference proteome</keyword>
<sequence>MSESGSTAELRIGNTVIVISSFFKHSSNQSAKSKVKK</sequence>
<comment type="caution">
    <text evidence="1">The sequence shown here is derived from an EMBL/GenBank/DDBJ whole genome shotgun (WGS) entry which is preliminary data.</text>
</comment>
<evidence type="ECO:0000313" key="2">
    <source>
        <dbReference type="Proteomes" id="UP000461880"/>
    </source>
</evidence>
<dbReference type="Proteomes" id="UP000461880">
    <property type="component" value="Unassembled WGS sequence"/>
</dbReference>
<name>A0A7X2NT94_9FIRM</name>